<dbReference type="EMBL" id="JBANRG010000109">
    <property type="protein sequence ID" value="KAK7435293.1"/>
    <property type="molecule type" value="Genomic_DNA"/>
</dbReference>
<gene>
    <name evidence="2" type="ORF">VKT23_019738</name>
</gene>
<feature type="compositionally biased region" description="Low complexity" evidence="1">
    <location>
        <begin position="1"/>
        <end position="13"/>
    </location>
</feature>
<comment type="caution">
    <text evidence="2">The sequence shown here is derived from an EMBL/GenBank/DDBJ whole genome shotgun (WGS) entry which is preliminary data.</text>
</comment>
<protein>
    <submittedName>
        <fullName evidence="2">Uncharacterized protein</fullName>
    </submittedName>
</protein>
<feature type="region of interest" description="Disordered" evidence="1">
    <location>
        <begin position="1"/>
        <end position="39"/>
    </location>
</feature>
<keyword evidence="3" id="KW-1185">Reference proteome</keyword>
<feature type="compositionally biased region" description="Basic and acidic residues" evidence="1">
    <location>
        <begin position="456"/>
        <end position="472"/>
    </location>
</feature>
<dbReference type="Proteomes" id="UP001498398">
    <property type="component" value="Unassembled WGS sequence"/>
</dbReference>
<name>A0ABR1INW7_9AGAR</name>
<proteinExistence type="predicted"/>
<feature type="region of interest" description="Disordered" evidence="1">
    <location>
        <begin position="403"/>
        <end position="481"/>
    </location>
</feature>
<evidence type="ECO:0000256" key="1">
    <source>
        <dbReference type="SAM" id="MobiDB-lite"/>
    </source>
</evidence>
<evidence type="ECO:0000313" key="2">
    <source>
        <dbReference type="EMBL" id="KAK7435293.1"/>
    </source>
</evidence>
<evidence type="ECO:0000313" key="3">
    <source>
        <dbReference type="Proteomes" id="UP001498398"/>
    </source>
</evidence>
<sequence length="910" mass="101869">MSTSSASTPSDTTSNKKHIQAGQAVKDTKKRGNKGNFHGQHLQCLQEEVKGWLRASKSGKTVWLTAFWDRWFKKYRWHLGECPEEFSKVEPIVVQTPEGAYATNHATPASAGLSREDFDALSKKRDEARDEVVALGKKVCKYCLRECLQRLRNIAQQLQSWFHRQTGKAKAVAGAGVFSDLIQNLCQVSHPPRRPVDYKFYMNHPDHMEKCRTAFKTEWDTAGLPNSQRLHFQCKVAECLYNEEDEEVKEELKAQALNEYNDNLAAYEELTNGDLTLEGLATFGDLSKEVCRQNLTRFMAPLLELLRQVTDMPMCFIAGKPPAPGAGVDDFELVTVTSGRTVGPDPKEFEEFDREAFTKHVIGQFMLFLLKTVEDINMNDDMVARTAAKANQVSMEILDDPSLLMMPDGKQDVARKGKTTAMKTDKKKARKGKKAEVVMEDDESDSGEFLPDGGQDDDKVPNTAAEKPEKRPQPRPQMKTPTLPETYVLHKETKAYLAELPEEERNKMLREIRGHSQADFDRNNNIYKNRWLLKELDRRMVEREKSGGTNDILAAMGVRDKHTGVNESIVPATSTALATSTVPITTAAPNMSPNTVSSTMDAPSTPATVHVLPTTAFSAAAINDTTATSMEVDPIPATNQNAIPNPSTTPATVHVPHTPAIPAAAINDTAATCTEVDPIPATNQSAVPTTAIDASKVQCADDGRNEEAVVFLDNGTCLETEPDTNYPVDRTGWPTWLSSAYDVLANTDNLRGMDPWRALLIEWVTLERKYSFENPSGPTAFYTKTGRPPLVDWWSRSSRKRVRPEIPNVMPTAEEFANLFRCWWAAINPEWRERNIADGSLSLSARIEPKEKDRWDCMRKPGQCGILTLLVCLFHWFQVAGDTRQKEQWKEVLDDVQWVVGCINNATRFV</sequence>
<accession>A0ABR1INW7</accession>
<reference evidence="2 3" key="1">
    <citation type="submission" date="2024-01" db="EMBL/GenBank/DDBJ databases">
        <title>A draft genome for the cacao thread blight pathogen Marasmiellus scandens.</title>
        <authorList>
            <person name="Baruah I.K."/>
            <person name="Leung J."/>
            <person name="Bukari Y."/>
            <person name="Amoako-Attah I."/>
            <person name="Meinhardt L.W."/>
            <person name="Bailey B.A."/>
            <person name="Cohen S.P."/>
        </authorList>
    </citation>
    <scope>NUCLEOTIDE SEQUENCE [LARGE SCALE GENOMIC DNA]</scope>
    <source>
        <strain evidence="2 3">GH-19</strain>
    </source>
</reference>
<organism evidence="2 3">
    <name type="scientific">Marasmiellus scandens</name>
    <dbReference type="NCBI Taxonomy" id="2682957"/>
    <lineage>
        <taxon>Eukaryota</taxon>
        <taxon>Fungi</taxon>
        <taxon>Dikarya</taxon>
        <taxon>Basidiomycota</taxon>
        <taxon>Agaricomycotina</taxon>
        <taxon>Agaricomycetes</taxon>
        <taxon>Agaricomycetidae</taxon>
        <taxon>Agaricales</taxon>
        <taxon>Marasmiineae</taxon>
        <taxon>Omphalotaceae</taxon>
        <taxon>Marasmiellus</taxon>
    </lineage>
</organism>